<proteinExistence type="predicted"/>
<dbReference type="PANTHER" id="PTHR45676:SF41">
    <property type="entry name" value="RING-H2 FINGER PROTEIN ATL66"/>
    <property type="match status" value="1"/>
</dbReference>
<dbReference type="GO" id="GO:0008270">
    <property type="term" value="F:zinc ion binding"/>
    <property type="evidence" value="ECO:0007669"/>
    <property type="project" value="UniProtKB-KW"/>
</dbReference>
<sequence>MIILFIYFVLSKQQRDVEFDNNNYWTSIDRVSNNNIYRIKSLTQPYYYVQVILFQEDLSFLLTYDFNQNPEQNKSRGDYINFYEKKRTSFLKIKANGKTIVISAYSNNNLGNYNITIWGSNKEYCDNNCSNQGECTIDGCLCYSGYVGSDCYYAAQEINMGQENISFYGDEIKFFYLSINTEEQDIFLNLETDSYNGIEVLMQLSEAIILPNQIPIHDQDYLLNQYIIKISQPLYIRIKDNVVFQFNTQVPLNLIFVARQINGLVSTLTIKYEDYNNMVNAVSIIVIIIIVVAISATVIIIIILFFVCKSIRKRKLLRTQAILRMARLDAQALNQNDQQQNQQNLFDQLILVQFNDQKNQDNCAICLDNLNNDQEVRQTYCHHNFHSICIKEWLMKNKKECPVCRTTLTKQDPQTNKIVIK</sequence>
<evidence type="ECO:0000256" key="1">
    <source>
        <dbReference type="PROSITE-ProRule" id="PRU00175"/>
    </source>
</evidence>
<keyword evidence="2" id="KW-0812">Transmembrane</keyword>
<name>A0A8S1P8L6_9CILI</name>
<dbReference type="OrthoDB" id="306473at2759"/>
<dbReference type="Pfam" id="PF13639">
    <property type="entry name" value="zf-RING_2"/>
    <property type="match status" value="1"/>
</dbReference>
<accession>A0A8S1P8L6</accession>
<evidence type="ECO:0000259" key="3">
    <source>
        <dbReference type="PROSITE" id="PS50089"/>
    </source>
</evidence>
<dbReference type="FunFam" id="3.30.40.10:FF:001460">
    <property type="entry name" value="Uncharacterized protein"/>
    <property type="match status" value="1"/>
</dbReference>
<dbReference type="Proteomes" id="UP000692954">
    <property type="component" value="Unassembled WGS sequence"/>
</dbReference>
<protein>
    <recommendedName>
        <fullName evidence="3">RING-type domain-containing protein</fullName>
    </recommendedName>
</protein>
<organism evidence="4 5">
    <name type="scientific">Paramecium sonneborni</name>
    <dbReference type="NCBI Taxonomy" id="65129"/>
    <lineage>
        <taxon>Eukaryota</taxon>
        <taxon>Sar</taxon>
        <taxon>Alveolata</taxon>
        <taxon>Ciliophora</taxon>
        <taxon>Intramacronucleata</taxon>
        <taxon>Oligohymenophorea</taxon>
        <taxon>Peniculida</taxon>
        <taxon>Parameciidae</taxon>
        <taxon>Paramecium</taxon>
    </lineage>
</organism>
<dbReference type="CDD" id="cd16448">
    <property type="entry name" value="RING-H2"/>
    <property type="match status" value="1"/>
</dbReference>
<keyword evidence="1" id="KW-0479">Metal-binding</keyword>
<keyword evidence="2" id="KW-1133">Transmembrane helix</keyword>
<dbReference type="AlphaFoldDB" id="A0A8S1P8L6"/>
<evidence type="ECO:0000313" key="5">
    <source>
        <dbReference type="Proteomes" id="UP000692954"/>
    </source>
</evidence>
<dbReference type="PROSITE" id="PS50089">
    <property type="entry name" value="ZF_RING_2"/>
    <property type="match status" value="1"/>
</dbReference>
<dbReference type="InterPro" id="IPR001841">
    <property type="entry name" value="Znf_RING"/>
</dbReference>
<dbReference type="SMART" id="SM00184">
    <property type="entry name" value="RING"/>
    <property type="match status" value="1"/>
</dbReference>
<dbReference type="EMBL" id="CAJJDN010000072">
    <property type="protein sequence ID" value="CAD8099492.1"/>
    <property type="molecule type" value="Genomic_DNA"/>
</dbReference>
<keyword evidence="5" id="KW-1185">Reference proteome</keyword>
<keyword evidence="2" id="KW-0472">Membrane</keyword>
<dbReference type="PROSITE" id="PS01186">
    <property type="entry name" value="EGF_2"/>
    <property type="match status" value="1"/>
</dbReference>
<keyword evidence="1" id="KW-0863">Zinc-finger</keyword>
<dbReference type="PROSITE" id="PS00022">
    <property type="entry name" value="EGF_1"/>
    <property type="match status" value="1"/>
</dbReference>
<dbReference type="PANTHER" id="PTHR45676">
    <property type="entry name" value="RING-H2 FINGER PROTEIN ATL51-RELATED"/>
    <property type="match status" value="1"/>
</dbReference>
<feature type="domain" description="RING-type" evidence="3">
    <location>
        <begin position="363"/>
        <end position="405"/>
    </location>
</feature>
<comment type="caution">
    <text evidence="4">The sequence shown here is derived from an EMBL/GenBank/DDBJ whole genome shotgun (WGS) entry which is preliminary data.</text>
</comment>
<reference evidence="4" key="1">
    <citation type="submission" date="2021-01" db="EMBL/GenBank/DDBJ databases">
        <authorList>
            <consortium name="Genoscope - CEA"/>
            <person name="William W."/>
        </authorList>
    </citation>
    <scope>NUCLEOTIDE SEQUENCE</scope>
</reference>
<evidence type="ECO:0000313" key="4">
    <source>
        <dbReference type="EMBL" id="CAD8099492.1"/>
    </source>
</evidence>
<gene>
    <name evidence="4" type="ORF">PSON_ATCC_30995.1.T0720042</name>
</gene>
<dbReference type="InterPro" id="IPR000742">
    <property type="entry name" value="EGF"/>
</dbReference>
<evidence type="ECO:0000256" key="2">
    <source>
        <dbReference type="SAM" id="Phobius"/>
    </source>
</evidence>
<feature type="transmembrane region" description="Helical" evidence="2">
    <location>
        <begin position="281"/>
        <end position="308"/>
    </location>
</feature>
<keyword evidence="1" id="KW-0862">Zinc</keyword>